<gene>
    <name evidence="2" type="ORF">HGRIS_012234</name>
</gene>
<reference evidence="3" key="1">
    <citation type="submission" date="2024-06" db="EMBL/GenBank/DDBJ databases">
        <title>Multi-omics analyses provide insights into the biosynthesis of the anticancer antibiotic pleurotin in Hohenbuehelia grisea.</title>
        <authorList>
            <person name="Weaver J.A."/>
            <person name="Alberti F."/>
        </authorList>
    </citation>
    <scope>NUCLEOTIDE SEQUENCE [LARGE SCALE GENOMIC DNA]</scope>
    <source>
        <strain evidence="3">T-177</strain>
    </source>
</reference>
<proteinExistence type="predicted"/>
<evidence type="ECO:0000256" key="1">
    <source>
        <dbReference type="SAM" id="MobiDB-lite"/>
    </source>
</evidence>
<keyword evidence="3" id="KW-1185">Reference proteome</keyword>
<dbReference type="Proteomes" id="UP001556367">
    <property type="component" value="Unassembled WGS sequence"/>
</dbReference>
<sequence>MSSSTHCQPIYFINYCIKEGCVTKIDLPRVDHFGGDEEDTNRAAPDAPFRPTLASYCSEPSTHNLASPSPASVDLPDLWMDVGLGANSDDEVPSTQSTPRSSSSVPALSRLSRRKVCRGVASAGHEARAKEDRNMKAQEHVTDIGLSKDNLDGHPHLWRRTSATSAFEWSWYLVSGSKAIESPPLFVSDSPVQPGDTFVYCLTTEPPTFHYWVCHALAAGAPRWVKTSLGSPWPEKIARKGNKKRILYRRTLVKKA</sequence>
<evidence type="ECO:0000313" key="2">
    <source>
        <dbReference type="EMBL" id="KAL0945956.1"/>
    </source>
</evidence>
<organism evidence="2 3">
    <name type="scientific">Hohenbuehelia grisea</name>
    <dbReference type="NCBI Taxonomy" id="104357"/>
    <lineage>
        <taxon>Eukaryota</taxon>
        <taxon>Fungi</taxon>
        <taxon>Dikarya</taxon>
        <taxon>Basidiomycota</taxon>
        <taxon>Agaricomycotina</taxon>
        <taxon>Agaricomycetes</taxon>
        <taxon>Agaricomycetidae</taxon>
        <taxon>Agaricales</taxon>
        <taxon>Pleurotineae</taxon>
        <taxon>Pleurotaceae</taxon>
        <taxon>Hohenbuehelia</taxon>
    </lineage>
</organism>
<protein>
    <submittedName>
        <fullName evidence="2">Uncharacterized protein</fullName>
    </submittedName>
</protein>
<name>A0ABR3IRT6_9AGAR</name>
<evidence type="ECO:0000313" key="3">
    <source>
        <dbReference type="Proteomes" id="UP001556367"/>
    </source>
</evidence>
<feature type="region of interest" description="Disordered" evidence="1">
    <location>
        <begin position="84"/>
        <end position="111"/>
    </location>
</feature>
<comment type="caution">
    <text evidence="2">The sequence shown here is derived from an EMBL/GenBank/DDBJ whole genome shotgun (WGS) entry which is preliminary data.</text>
</comment>
<feature type="compositionally biased region" description="Low complexity" evidence="1">
    <location>
        <begin position="93"/>
        <end position="110"/>
    </location>
</feature>
<dbReference type="EMBL" id="JASNQZ010000015">
    <property type="protein sequence ID" value="KAL0945956.1"/>
    <property type="molecule type" value="Genomic_DNA"/>
</dbReference>
<accession>A0ABR3IRT6</accession>